<evidence type="ECO:0000313" key="8">
    <source>
        <dbReference type="Proteomes" id="UP000016924"/>
    </source>
</evidence>
<dbReference type="eggNOG" id="ENOG502SJAE">
    <property type="taxonomic scope" value="Eukaryota"/>
</dbReference>
<evidence type="ECO:0000256" key="6">
    <source>
        <dbReference type="SAM" id="Phobius"/>
    </source>
</evidence>
<dbReference type="STRING" id="1168221.R7YMG8"/>
<feature type="transmembrane region" description="Helical" evidence="6">
    <location>
        <begin position="554"/>
        <end position="573"/>
    </location>
</feature>
<evidence type="ECO:0000313" key="7">
    <source>
        <dbReference type="EMBL" id="EON63063.1"/>
    </source>
</evidence>
<dbReference type="InterPro" id="IPR002523">
    <property type="entry name" value="MgTranspt_CorA/ZnTranspt_ZntB"/>
</dbReference>
<dbReference type="OrthoDB" id="3231000at2759"/>
<accession>R7YMG8</accession>
<feature type="compositionally biased region" description="Low complexity" evidence="5">
    <location>
        <begin position="469"/>
        <end position="492"/>
    </location>
</feature>
<dbReference type="HOGENOM" id="CLU_027742_0_0_1"/>
<dbReference type="EMBL" id="JH767561">
    <property type="protein sequence ID" value="EON63063.1"/>
    <property type="molecule type" value="Genomic_DNA"/>
</dbReference>
<dbReference type="GO" id="GO:0046873">
    <property type="term" value="F:metal ion transmembrane transporter activity"/>
    <property type="evidence" value="ECO:0007669"/>
    <property type="project" value="InterPro"/>
</dbReference>
<evidence type="ECO:0000256" key="3">
    <source>
        <dbReference type="ARBA" id="ARBA00022989"/>
    </source>
</evidence>
<keyword evidence="2 6" id="KW-0812">Transmembrane</keyword>
<name>R7YMG8_CONA1</name>
<feature type="compositionally biased region" description="Polar residues" evidence="5">
    <location>
        <begin position="328"/>
        <end position="351"/>
    </location>
</feature>
<dbReference type="RefSeq" id="XP_007778380.1">
    <property type="nucleotide sequence ID" value="XM_007780190.1"/>
</dbReference>
<dbReference type="AlphaFoldDB" id="R7YMG8"/>
<dbReference type="GO" id="GO:0016020">
    <property type="term" value="C:membrane"/>
    <property type="evidence" value="ECO:0007669"/>
    <property type="project" value="UniProtKB-SubCell"/>
</dbReference>
<dbReference type="SUPFAM" id="SSF144083">
    <property type="entry name" value="Magnesium transport protein CorA, transmembrane region"/>
    <property type="match status" value="1"/>
</dbReference>
<evidence type="ECO:0000256" key="4">
    <source>
        <dbReference type="ARBA" id="ARBA00023136"/>
    </source>
</evidence>
<gene>
    <name evidence="7" type="ORF">W97_02290</name>
</gene>
<keyword evidence="3 6" id="KW-1133">Transmembrane helix</keyword>
<comment type="subcellular location">
    <subcellularLocation>
        <location evidence="1">Membrane</location>
        <topology evidence="1">Multi-pass membrane protein</topology>
    </subcellularLocation>
</comment>
<dbReference type="Gene3D" id="1.20.58.340">
    <property type="entry name" value="Magnesium transport protein CorA, transmembrane region"/>
    <property type="match status" value="1"/>
</dbReference>
<feature type="region of interest" description="Disordered" evidence="5">
    <location>
        <begin position="327"/>
        <end position="351"/>
    </location>
</feature>
<proteinExistence type="predicted"/>
<dbReference type="InterPro" id="IPR045863">
    <property type="entry name" value="CorA_TM1_TM2"/>
</dbReference>
<feature type="transmembrane region" description="Helical" evidence="6">
    <location>
        <begin position="585"/>
        <end position="607"/>
    </location>
</feature>
<dbReference type="Pfam" id="PF01544">
    <property type="entry name" value="CorA"/>
    <property type="match status" value="1"/>
</dbReference>
<evidence type="ECO:0000256" key="1">
    <source>
        <dbReference type="ARBA" id="ARBA00004141"/>
    </source>
</evidence>
<dbReference type="Proteomes" id="UP000016924">
    <property type="component" value="Unassembled WGS sequence"/>
</dbReference>
<evidence type="ECO:0000256" key="2">
    <source>
        <dbReference type="ARBA" id="ARBA00022692"/>
    </source>
</evidence>
<dbReference type="GeneID" id="19899601"/>
<organism evidence="7 8">
    <name type="scientific">Coniosporium apollinis (strain CBS 100218)</name>
    <name type="common">Rock-inhabiting black yeast</name>
    <dbReference type="NCBI Taxonomy" id="1168221"/>
    <lineage>
        <taxon>Eukaryota</taxon>
        <taxon>Fungi</taxon>
        <taxon>Dikarya</taxon>
        <taxon>Ascomycota</taxon>
        <taxon>Pezizomycotina</taxon>
        <taxon>Dothideomycetes</taxon>
        <taxon>Dothideomycetes incertae sedis</taxon>
        <taxon>Coniosporium</taxon>
    </lineage>
</organism>
<evidence type="ECO:0000256" key="5">
    <source>
        <dbReference type="SAM" id="MobiDB-lite"/>
    </source>
</evidence>
<dbReference type="OMA" id="YNVRDRW"/>
<sequence length="630" mass="71429">MLVDFMEIGTTPARFRSIAEWHDERVKLAREKKSAIPTREESEREWQDLQNERAARTNVTQLDYLGSNRVKPTNYKTSRELKEALNRNAPVQGDAPVQGGTPVQHVVPAQNRTPVQDEPPVQNGTSVQDGAPAPHGSPALNEPLAQDERPIQEQTPGQGEAEQGHGHKVHLRLFVVEDLSRDVIELLGTRFDIEPAFFREHIFDYAWCNTRDPWMDPPNLDVVARGQNWLQLRFVRARYFKTTELFETGRRQADKFNVQRRPDDDENNKAYWDEEGAIVGITRTRASFWTKHIEGEETEAVGVLLLDPTVKEGKPLWCGYRNWEPTPSMATKRTPPVSSQEPPASSNKSLPSPTDSFFNHFVYWAQKPYSFRSTSSSNPASNVHIPTQALLHLCCAEWLTMADYIKTRLGQIDWEIAYPKHFIRRDNDIDVALKKLHTWRRLVPLYREMLSETLQRVFNFPCHTTEMVSNSSGLSGRSNSGTSNSGTIDGTSPCTSASAKQGPISAYRADFARALSYMEEYQQRIDRLSSLVAAVISIGDSRRGLDENRNLQRLTWLATFFIPLSFVASLFSMQEDIGKLRPTMRLYFIVAVPLVTIALVLAFILALPTVQKFFGRGPKNDLEAANKKKS</sequence>
<protein>
    <submittedName>
        <fullName evidence="7">Uncharacterized protein</fullName>
    </submittedName>
</protein>
<feature type="region of interest" description="Disordered" evidence="5">
    <location>
        <begin position="112"/>
        <end position="143"/>
    </location>
</feature>
<feature type="region of interest" description="Disordered" evidence="5">
    <location>
        <begin position="469"/>
        <end position="500"/>
    </location>
</feature>
<keyword evidence="8" id="KW-1185">Reference proteome</keyword>
<keyword evidence="4 6" id="KW-0472">Membrane</keyword>
<reference evidence="8" key="1">
    <citation type="submission" date="2012-06" db="EMBL/GenBank/DDBJ databases">
        <title>The genome sequence of Coniosporium apollinis CBS 100218.</title>
        <authorList>
            <consortium name="The Broad Institute Genome Sequencing Platform"/>
            <person name="Cuomo C."/>
            <person name="Gorbushina A."/>
            <person name="Noack S."/>
            <person name="Walker B."/>
            <person name="Young S.K."/>
            <person name="Zeng Q."/>
            <person name="Gargeya S."/>
            <person name="Fitzgerald M."/>
            <person name="Haas B."/>
            <person name="Abouelleil A."/>
            <person name="Alvarado L."/>
            <person name="Arachchi H.M."/>
            <person name="Berlin A.M."/>
            <person name="Chapman S.B."/>
            <person name="Goldberg J."/>
            <person name="Griggs A."/>
            <person name="Gujja S."/>
            <person name="Hansen M."/>
            <person name="Howarth C."/>
            <person name="Imamovic A."/>
            <person name="Larimer J."/>
            <person name="McCowan C."/>
            <person name="Montmayeur A."/>
            <person name="Murphy C."/>
            <person name="Neiman D."/>
            <person name="Pearson M."/>
            <person name="Priest M."/>
            <person name="Roberts A."/>
            <person name="Saif S."/>
            <person name="Shea T."/>
            <person name="Sisk P."/>
            <person name="Sykes S."/>
            <person name="Wortman J."/>
            <person name="Nusbaum C."/>
            <person name="Birren B."/>
        </authorList>
    </citation>
    <scope>NUCLEOTIDE SEQUENCE [LARGE SCALE GENOMIC DNA]</scope>
    <source>
        <strain evidence="8">CBS 100218</strain>
    </source>
</reference>